<keyword evidence="1" id="KW-0812">Transmembrane</keyword>
<keyword evidence="1" id="KW-1133">Transmembrane helix</keyword>
<dbReference type="AlphaFoldDB" id="A0A1W0B259"/>
<reference evidence="2 3" key="1">
    <citation type="journal article" date="2016" name="Antonie Van Leeuwenhoek">
        <title>Nocardia donostiensis sp. nov., isolated from human respiratory specimens.</title>
        <authorList>
            <person name="Ercibengoa M."/>
            <person name="Bell M."/>
            <person name="Marimon J.M."/>
            <person name="Humrighouse B."/>
            <person name="Klenk H.P."/>
            <person name="Potter G."/>
            <person name="Perez-Trallero E."/>
        </authorList>
    </citation>
    <scope>NUCLEOTIDE SEQUENCE [LARGE SCALE GENOMIC DNA]</scope>
    <source>
        <strain evidence="2 3">X1655</strain>
    </source>
</reference>
<protein>
    <submittedName>
        <fullName evidence="2">Uncharacterized protein</fullName>
    </submittedName>
</protein>
<evidence type="ECO:0000313" key="3">
    <source>
        <dbReference type="Proteomes" id="UP000188836"/>
    </source>
</evidence>
<comment type="caution">
    <text evidence="2">The sequence shown here is derived from an EMBL/GenBank/DDBJ whole genome shotgun (WGS) entry which is preliminary data.</text>
</comment>
<proteinExistence type="predicted"/>
<keyword evidence="3" id="KW-1185">Reference proteome</keyword>
<accession>A0A1W0B259</accession>
<gene>
    <name evidence="2" type="ORF">B0T46_18405</name>
</gene>
<evidence type="ECO:0000313" key="2">
    <source>
        <dbReference type="EMBL" id="ONM47252.1"/>
    </source>
</evidence>
<dbReference type="Proteomes" id="UP000188836">
    <property type="component" value="Unassembled WGS sequence"/>
</dbReference>
<feature type="transmembrane region" description="Helical" evidence="1">
    <location>
        <begin position="12"/>
        <end position="37"/>
    </location>
</feature>
<organism evidence="2 3">
    <name type="scientific">Nocardia donostiensis</name>
    <dbReference type="NCBI Taxonomy" id="1538463"/>
    <lineage>
        <taxon>Bacteria</taxon>
        <taxon>Bacillati</taxon>
        <taxon>Actinomycetota</taxon>
        <taxon>Actinomycetes</taxon>
        <taxon>Mycobacteriales</taxon>
        <taxon>Nocardiaceae</taxon>
        <taxon>Nocardia</taxon>
    </lineage>
</organism>
<dbReference type="EMBL" id="MUMY01000016">
    <property type="protein sequence ID" value="ONM47252.1"/>
    <property type="molecule type" value="Genomic_DNA"/>
</dbReference>
<evidence type="ECO:0000256" key="1">
    <source>
        <dbReference type="SAM" id="Phobius"/>
    </source>
</evidence>
<keyword evidence="1" id="KW-0472">Membrane</keyword>
<name>A0A1W0B259_9NOCA</name>
<feature type="transmembrane region" description="Helical" evidence="1">
    <location>
        <begin position="49"/>
        <end position="73"/>
    </location>
</feature>
<sequence length="117" mass="12887">MCEQCLAVSRRYLRVSTLLFISLGVAALAGVVTLWVVPVFTDFDPKAGPYPMVFGLGCILLPLLALLVLLIGAKGGEWVTYRSLDDEQFLSIKAQPSFRAALEQQRRFHKPPHQGGT</sequence>